<accession>A0ABY9G4D9</accession>
<dbReference type="SUPFAM" id="SSF46785">
    <property type="entry name" value="Winged helix' DNA-binding domain"/>
    <property type="match status" value="1"/>
</dbReference>
<dbReference type="InterPro" id="IPR036388">
    <property type="entry name" value="WH-like_DNA-bd_sf"/>
</dbReference>
<comment type="similarity">
    <text evidence="1">Belongs to the LysR transcriptional regulatory family.</text>
</comment>
<dbReference type="SUPFAM" id="SSF53850">
    <property type="entry name" value="Periplasmic binding protein-like II"/>
    <property type="match status" value="1"/>
</dbReference>
<evidence type="ECO:0000256" key="1">
    <source>
        <dbReference type="ARBA" id="ARBA00009437"/>
    </source>
</evidence>
<dbReference type="PANTHER" id="PTHR30537">
    <property type="entry name" value="HTH-TYPE TRANSCRIPTIONAL REGULATOR"/>
    <property type="match status" value="1"/>
</dbReference>
<proteinExistence type="inferred from homology"/>
<keyword evidence="2" id="KW-0805">Transcription regulation</keyword>
<dbReference type="PRINTS" id="PR00039">
    <property type="entry name" value="HTHLYSR"/>
</dbReference>
<keyword evidence="7" id="KW-1185">Reference proteome</keyword>
<dbReference type="PANTHER" id="PTHR30537:SF74">
    <property type="entry name" value="HTH-TYPE TRANSCRIPTIONAL REGULATOR TRPI"/>
    <property type="match status" value="1"/>
</dbReference>
<keyword evidence="3" id="KW-0238">DNA-binding</keyword>
<sequence length="317" mass="34993">MIADLPPLNAVRAFAAAARHQSFSRAAEELHVSHSAVSRHIKLLEERLGVLLFERRTRQSVLTPAGQSFYEQVNVALTQIANAATTLTRNAALRKVTINVRPSFAVRWLIPRLPEFMALHPDIKPDVVTSTRPPDPSRETFDVVIRRGHAGWSANLQPTVLLEDDLLLVAAPSLLQSVPLENVHDLARHTLLSGRTRSSDWQDWSEHAKINPLNNLPTLQFDHMHLVLQAAVDGLGVALCPASLLGRDLSNGRLTCPLPSLRLPLARYYYGVSGDAVAETQVFVDWLLTHIHQGWDGRGFSHSDPVSNAANNQPHPG</sequence>
<name>A0ABY9G4D9_9PSED</name>
<dbReference type="InterPro" id="IPR005119">
    <property type="entry name" value="LysR_subst-bd"/>
</dbReference>
<protein>
    <submittedName>
        <fullName evidence="6">LysR substrate-binding domain-containing protein</fullName>
    </submittedName>
</protein>
<dbReference type="Pfam" id="PF00126">
    <property type="entry name" value="HTH_1"/>
    <property type="match status" value="1"/>
</dbReference>
<gene>
    <name evidence="6" type="ORF">PSH57_16370</name>
</gene>
<dbReference type="InterPro" id="IPR036390">
    <property type="entry name" value="WH_DNA-bd_sf"/>
</dbReference>
<evidence type="ECO:0000256" key="4">
    <source>
        <dbReference type="ARBA" id="ARBA00023163"/>
    </source>
</evidence>
<dbReference type="EMBL" id="CP117449">
    <property type="protein sequence ID" value="WLH10476.1"/>
    <property type="molecule type" value="Genomic_DNA"/>
</dbReference>
<reference evidence="6 7" key="1">
    <citation type="submission" date="2023-02" db="EMBL/GenBank/DDBJ databases">
        <title>Evolution of Hrp T3SS in non-pathogenic Pseudomonas fluorescens.</title>
        <authorList>
            <person name="Liao K."/>
            <person name="Wei H."/>
            <person name="Gu Y."/>
        </authorList>
    </citation>
    <scope>NUCLEOTIDE SEQUENCE [LARGE SCALE GENOMIC DNA]</scope>
    <source>
        <strain evidence="6 7">FP205</strain>
    </source>
</reference>
<dbReference type="Proteomes" id="UP001230339">
    <property type="component" value="Chromosome"/>
</dbReference>
<dbReference type="InterPro" id="IPR058163">
    <property type="entry name" value="LysR-type_TF_proteobact-type"/>
</dbReference>
<dbReference type="CDD" id="cd08432">
    <property type="entry name" value="PBP2_GcdR_TrpI_HvrB_AmpR_like"/>
    <property type="match status" value="1"/>
</dbReference>
<keyword evidence="4" id="KW-0804">Transcription</keyword>
<evidence type="ECO:0000259" key="5">
    <source>
        <dbReference type="PROSITE" id="PS50931"/>
    </source>
</evidence>
<evidence type="ECO:0000256" key="2">
    <source>
        <dbReference type="ARBA" id="ARBA00023015"/>
    </source>
</evidence>
<dbReference type="Pfam" id="PF03466">
    <property type="entry name" value="LysR_substrate"/>
    <property type="match status" value="1"/>
</dbReference>
<dbReference type="InterPro" id="IPR000847">
    <property type="entry name" value="LysR_HTH_N"/>
</dbReference>
<evidence type="ECO:0000256" key="3">
    <source>
        <dbReference type="ARBA" id="ARBA00023125"/>
    </source>
</evidence>
<dbReference type="RefSeq" id="WP_305384175.1">
    <property type="nucleotide sequence ID" value="NZ_CP117426.1"/>
</dbReference>
<evidence type="ECO:0000313" key="6">
    <source>
        <dbReference type="EMBL" id="WLH10476.1"/>
    </source>
</evidence>
<dbReference type="Gene3D" id="3.40.190.10">
    <property type="entry name" value="Periplasmic binding protein-like II"/>
    <property type="match status" value="2"/>
</dbReference>
<dbReference type="Gene3D" id="1.10.10.10">
    <property type="entry name" value="Winged helix-like DNA-binding domain superfamily/Winged helix DNA-binding domain"/>
    <property type="match status" value="1"/>
</dbReference>
<evidence type="ECO:0000313" key="7">
    <source>
        <dbReference type="Proteomes" id="UP001230339"/>
    </source>
</evidence>
<organism evidence="6 7">
    <name type="scientific">Pseudomonas hefeiensis</name>
    <dbReference type="NCBI Taxonomy" id="2738125"/>
    <lineage>
        <taxon>Bacteria</taxon>
        <taxon>Pseudomonadati</taxon>
        <taxon>Pseudomonadota</taxon>
        <taxon>Gammaproteobacteria</taxon>
        <taxon>Pseudomonadales</taxon>
        <taxon>Pseudomonadaceae</taxon>
        <taxon>Pseudomonas</taxon>
    </lineage>
</organism>
<feature type="domain" description="HTH lysR-type" evidence="5">
    <location>
        <begin position="6"/>
        <end position="63"/>
    </location>
</feature>
<dbReference type="PROSITE" id="PS50931">
    <property type="entry name" value="HTH_LYSR"/>
    <property type="match status" value="1"/>
</dbReference>